<reference evidence="2" key="1">
    <citation type="journal article" date="2023" name="Mol. Phylogenet. Evol.">
        <title>Genome-scale phylogeny and comparative genomics of the fungal order Sordariales.</title>
        <authorList>
            <person name="Hensen N."/>
            <person name="Bonometti L."/>
            <person name="Westerberg I."/>
            <person name="Brannstrom I.O."/>
            <person name="Guillou S."/>
            <person name="Cros-Aarteil S."/>
            <person name="Calhoun S."/>
            <person name="Haridas S."/>
            <person name="Kuo A."/>
            <person name="Mondo S."/>
            <person name="Pangilinan J."/>
            <person name="Riley R."/>
            <person name="LaButti K."/>
            <person name="Andreopoulos B."/>
            <person name="Lipzen A."/>
            <person name="Chen C."/>
            <person name="Yan M."/>
            <person name="Daum C."/>
            <person name="Ng V."/>
            <person name="Clum A."/>
            <person name="Steindorff A."/>
            <person name="Ohm R.A."/>
            <person name="Martin F."/>
            <person name="Silar P."/>
            <person name="Natvig D.O."/>
            <person name="Lalanne C."/>
            <person name="Gautier V."/>
            <person name="Ament-Velasquez S.L."/>
            <person name="Kruys A."/>
            <person name="Hutchinson M.I."/>
            <person name="Powell A.J."/>
            <person name="Barry K."/>
            <person name="Miller A.N."/>
            <person name="Grigoriev I.V."/>
            <person name="Debuchy R."/>
            <person name="Gladieux P."/>
            <person name="Hiltunen Thoren M."/>
            <person name="Johannesson H."/>
        </authorList>
    </citation>
    <scope>NUCLEOTIDE SEQUENCE</scope>
    <source>
        <strain evidence="2">CBS 118394</strain>
    </source>
</reference>
<evidence type="ECO:0000313" key="3">
    <source>
        <dbReference type="Proteomes" id="UP001283341"/>
    </source>
</evidence>
<evidence type="ECO:0000313" key="2">
    <source>
        <dbReference type="EMBL" id="KAK3312093.1"/>
    </source>
</evidence>
<sequence length="95" mass="10216">MRFRISLFETALGSFRAGTAAYENFTEVVTAIATSLNTTVENLSEIATSVKATAATWLPLGTFILGLLTLALAILNFLVGNAAKNKIMTESWKDT</sequence>
<dbReference type="EMBL" id="JAUEDM010000009">
    <property type="protein sequence ID" value="KAK3312093.1"/>
    <property type="molecule type" value="Genomic_DNA"/>
</dbReference>
<name>A0AAE0LY60_9PEZI</name>
<gene>
    <name evidence="2" type="ORF">B0H66DRAFT_608361</name>
</gene>
<proteinExistence type="predicted"/>
<keyword evidence="1" id="KW-0812">Transmembrane</keyword>
<comment type="caution">
    <text evidence="2">The sequence shown here is derived from an EMBL/GenBank/DDBJ whole genome shotgun (WGS) entry which is preliminary data.</text>
</comment>
<dbReference type="Proteomes" id="UP001283341">
    <property type="component" value="Unassembled WGS sequence"/>
</dbReference>
<keyword evidence="3" id="KW-1185">Reference proteome</keyword>
<keyword evidence="1" id="KW-0472">Membrane</keyword>
<reference evidence="2" key="2">
    <citation type="submission" date="2023-06" db="EMBL/GenBank/DDBJ databases">
        <authorList>
            <consortium name="Lawrence Berkeley National Laboratory"/>
            <person name="Haridas S."/>
            <person name="Hensen N."/>
            <person name="Bonometti L."/>
            <person name="Westerberg I."/>
            <person name="Brannstrom I.O."/>
            <person name="Guillou S."/>
            <person name="Cros-Aarteil S."/>
            <person name="Calhoun S."/>
            <person name="Kuo A."/>
            <person name="Mondo S."/>
            <person name="Pangilinan J."/>
            <person name="Riley R."/>
            <person name="Labutti K."/>
            <person name="Andreopoulos B."/>
            <person name="Lipzen A."/>
            <person name="Chen C."/>
            <person name="Yanf M."/>
            <person name="Daum C."/>
            <person name="Ng V."/>
            <person name="Clum A."/>
            <person name="Steindorff A."/>
            <person name="Ohm R."/>
            <person name="Martin F."/>
            <person name="Silar P."/>
            <person name="Natvig D."/>
            <person name="Lalanne C."/>
            <person name="Gautier V."/>
            <person name="Ament-Velasquez S.L."/>
            <person name="Kruys A."/>
            <person name="Hutchinson M.I."/>
            <person name="Powell A.J."/>
            <person name="Barry K."/>
            <person name="Miller A.N."/>
            <person name="Grigoriev I.V."/>
            <person name="Debuchy R."/>
            <person name="Gladieux P."/>
            <person name="Thoren M.H."/>
            <person name="Johannesson H."/>
        </authorList>
    </citation>
    <scope>NUCLEOTIDE SEQUENCE</scope>
    <source>
        <strain evidence="2">CBS 118394</strain>
    </source>
</reference>
<dbReference type="AlphaFoldDB" id="A0AAE0LY60"/>
<evidence type="ECO:0000256" key="1">
    <source>
        <dbReference type="SAM" id="Phobius"/>
    </source>
</evidence>
<accession>A0AAE0LY60</accession>
<protein>
    <submittedName>
        <fullName evidence="2">Uncharacterized protein</fullName>
    </submittedName>
</protein>
<organism evidence="2 3">
    <name type="scientific">Apodospora peruviana</name>
    <dbReference type="NCBI Taxonomy" id="516989"/>
    <lineage>
        <taxon>Eukaryota</taxon>
        <taxon>Fungi</taxon>
        <taxon>Dikarya</taxon>
        <taxon>Ascomycota</taxon>
        <taxon>Pezizomycotina</taxon>
        <taxon>Sordariomycetes</taxon>
        <taxon>Sordariomycetidae</taxon>
        <taxon>Sordariales</taxon>
        <taxon>Lasiosphaeriaceae</taxon>
        <taxon>Apodospora</taxon>
    </lineage>
</organism>
<keyword evidence="1" id="KW-1133">Transmembrane helix</keyword>
<feature type="transmembrane region" description="Helical" evidence="1">
    <location>
        <begin position="57"/>
        <end position="79"/>
    </location>
</feature>